<dbReference type="PANTHER" id="PTHR43649:SF14">
    <property type="entry name" value="BLR3389 PROTEIN"/>
    <property type="match status" value="1"/>
</dbReference>
<evidence type="ECO:0000313" key="1">
    <source>
        <dbReference type="EMBL" id="MEK0305997.1"/>
    </source>
</evidence>
<evidence type="ECO:0000313" key="2">
    <source>
        <dbReference type="Proteomes" id="UP001373159"/>
    </source>
</evidence>
<dbReference type="Gene3D" id="3.40.190.10">
    <property type="entry name" value="Periplasmic binding protein-like II"/>
    <property type="match status" value="2"/>
</dbReference>
<proteinExistence type="predicted"/>
<dbReference type="EMBL" id="JBANBB010000001">
    <property type="protein sequence ID" value="MEK0305997.1"/>
    <property type="molecule type" value="Genomic_DNA"/>
</dbReference>
<comment type="caution">
    <text evidence="1">The sequence shown here is derived from an EMBL/GenBank/DDBJ whole genome shotgun (WGS) entry which is preliminary data.</text>
</comment>
<dbReference type="SUPFAM" id="SSF53850">
    <property type="entry name" value="Periplasmic binding protein-like II"/>
    <property type="match status" value="1"/>
</dbReference>
<protein>
    <submittedName>
        <fullName evidence="1">Extracellular solute-binding protein</fullName>
    </submittedName>
</protein>
<dbReference type="PANTHER" id="PTHR43649">
    <property type="entry name" value="ARABINOSE-BINDING PROTEIN-RELATED"/>
    <property type="match status" value="1"/>
</dbReference>
<accession>A0ABU8ZL77</accession>
<dbReference type="Pfam" id="PF01547">
    <property type="entry name" value="SBP_bac_1"/>
    <property type="match status" value="1"/>
</dbReference>
<dbReference type="InterPro" id="IPR050490">
    <property type="entry name" value="Bact_solute-bd_prot1"/>
</dbReference>
<name>A0ABU8ZL77_9BIFI</name>
<gene>
    <name evidence="1" type="ORF">V8P97_00680</name>
</gene>
<reference evidence="1 2" key="1">
    <citation type="submission" date="2024-02" db="EMBL/GenBank/DDBJ databases">
        <title>Bifidobacterium honeyensis sp. nov., isolated from the comb honey.</title>
        <authorList>
            <person name="Liu W."/>
            <person name="Li Y."/>
        </authorList>
    </citation>
    <scope>NUCLEOTIDE SEQUENCE [LARGE SCALE GENOMIC DNA]</scope>
    <source>
        <strain evidence="1 2">IMAU50988</strain>
    </source>
</reference>
<sequence length="462" mass="50758">MQRSRYEHEKKEAVGYDRPGCVDGALPVGLRGDILFRGGGDSIKVIYQKTDQFSQFDSQVKKAKKIFEDQHPGKKIELQPISAQESDYKTKLSLAQRSPETAPDVISQDSDSLQADADAGYLYNIKPFVDKWDDWNTQYIDTAKKIGTGKDGVYGVPVDTDTRIIWYNKHVFQKAGIPMPWQPHNWQDLLDAAATIKAKVPGVVPMNMFAGTSVGEGTSMQSFYQLLYGTKLGDKALRDADSGKWTIGSQGFKDSLNFLKTIYDKGYAPTPSQAQDANIGGIISMEWLPADKIGFALDGSWLPSTWIKGGPKEWPDYEKTLGAALFPSQDGGKPEYVTSSGGWTLAVGGKSKDPKLAFEFIKILCSREFSLEKDITEAKIAVRSDVAKDPKYLATNAFTEITTKALAYTHVRPSVTEYPKVSAEIQKATEQVVTGGMSVDEAAKAYDQAVTGIVGQDKVAVR</sequence>
<organism evidence="1 2">
    <name type="scientific">Bifidobacterium favimelis</name>
    <dbReference type="NCBI Taxonomy" id="3122979"/>
    <lineage>
        <taxon>Bacteria</taxon>
        <taxon>Bacillati</taxon>
        <taxon>Actinomycetota</taxon>
        <taxon>Actinomycetes</taxon>
        <taxon>Bifidobacteriales</taxon>
        <taxon>Bifidobacteriaceae</taxon>
        <taxon>Bifidobacterium</taxon>
    </lineage>
</organism>
<dbReference type="Proteomes" id="UP001373159">
    <property type="component" value="Unassembled WGS sequence"/>
</dbReference>
<keyword evidence="2" id="KW-1185">Reference proteome</keyword>
<dbReference type="InterPro" id="IPR006059">
    <property type="entry name" value="SBP"/>
</dbReference>
<dbReference type="RefSeq" id="WP_340468542.1">
    <property type="nucleotide sequence ID" value="NZ_JBANBB010000001.1"/>
</dbReference>